<evidence type="ECO:0000256" key="1">
    <source>
        <dbReference type="SAM" id="MobiDB-lite"/>
    </source>
</evidence>
<feature type="compositionally biased region" description="Basic and acidic residues" evidence="1">
    <location>
        <begin position="23"/>
        <end position="34"/>
    </location>
</feature>
<protein>
    <submittedName>
        <fullName evidence="3">Uncharacterized protein</fullName>
    </submittedName>
</protein>
<dbReference type="Proteomes" id="UP001501231">
    <property type="component" value="Unassembled WGS sequence"/>
</dbReference>
<keyword evidence="2" id="KW-1133">Transmembrane helix</keyword>
<evidence type="ECO:0000256" key="2">
    <source>
        <dbReference type="SAM" id="Phobius"/>
    </source>
</evidence>
<evidence type="ECO:0000313" key="3">
    <source>
        <dbReference type="EMBL" id="GAA2408116.1"/>
    </source>
</evidence>
<keyword evidence="4" id="KW-1185">Reference proteome</keyword>
<accession>A0ABN3ILV2</accession>
<proteinExistence type="predicted"/>
<keyword evidence="2" id="KW-0812">Transmembrane</keyword>
<gene>
    <name evidence="3" type="ORF">GCM10010191_15770</name>
</gene>
<feature type="transmembrane region" description="Helical" evidence="2">
    <location>
        <begin position="50"/>
        <end position="71"/>
    </location>
</feature>
<feature type="region of interest" description="Disordered" evidence="1">
    <location>
        <begin position="1"/>
        <end position="44"/>
    </location>
</feature>
<keyword evidence="2" id="KW-0472">Membrane</keyword>
<sequence>MIEARDTGESQASRPDGGQDFWPEDKKDGKDGPGRRAKSKSSSSRSRTPLIIAVVAVVVLAAAGVAGFLVLGGGDEKASGAPGNGARLSPVAYTPQMADKDMAKLAQRSADQRPITQGEAFPGDVKTVAYQKYSFTLAASQLANDCKSVTWGQRLQGDLAKYQCSQIARGAYVSQDRGHVGQFIAINLASQEGAEQIVRDLDPGVGAGFVFPLTAKGAPEFRSGFSAAYAQAYGHYAIVTWVQRAGGAQPASLNEMIDASLAIEKPADFVWGRLELADGTPR</sequence>
<dbReference type="RefSeq" id="WP_344587920.1">
    <property type="nucleotide sequence ID" value="NZ_BAAARW010000005.1"/>
</dbReference>
<reference evidence="3 4" key="1">
    <citation type="journal article" date="2019" name="Int. J. Syst. Evol. Microbiol.">
        <title>The Global Catalogue of Microorganisms (GCM) 10K type strain sequencing project: providing services to taxonomists for standard genome sequencing and annotation.</title>
        <authorList>
            <consortium name="The Broad Institute Genomics Platform"/>
            <consortium name="The Broad Institute Genome Sequencing Center for Infectious Disease"/>
            <person name="Wu L."/>
            <person name="Ma J."/>
        </authorList>
    </citation>
    <scope>NUCLEOTIDE SEQUENCE [LARGE SCALE GENOMIC DNA]</scope>
    <source>
        <strain evidence="3 4">JCM 3325</strain>
    </source>
</reference>
<evidence type="ECO:0000313" key="4">
    <source>
        <dbReference type="Proteomes" id="UP001501231"/>
    </source>
</evidence>
<comment type="caution">
    <text evidence="3">The sequence shown here is derived from an EMBL/GenBank/DDBJ whole genome shotgun (WGS) entry which is preliminary data.</text>
</comment>
<name>A0ABN3ILV2_9ACTN</name>
<organism evidence="3 4">
    <name type="scientific">Actinomadura vinacea</name>
    <dbReference type="NCBI Taxonomy" id="115336"/>
    <lineage>
        <taxon>Bacteria</taxon>
        <taxon>Bacillati</taxon>
        <taxon>Actinomycetota</taxon>
        <taxon>Actinomycetes</taxon>
        <taxon>Streptosporangiales</taxon>
        <taxon>Thermomonosporaceae</taxon>
        <taxon>Actinomadura</taxon>
    </lineage>
</organism>
<dbReference type="EMBL" id="BAAARW010000005">
    <property type="protein sequence ID" value="GAA2408116.1"/>
    <property type="molecule type" value="Genomic_DNA"/>
</dbReference>